<dbReference type="InterPro" id="IPR038666">
    <property type="entry name" value="SSP1_head-tail_sf"/>
</dbReference>
<sequence length="110" mass="12976">MNPGRLDKRIIFGTFTSVENAFQDYVITFVPVLATWSNIKPYDGNRQLQAQEQVINQTFRFTVRYRRDFTPTKDMRIEYDGSYFTIHSIRNVDDLFRFYEILGSVTDNGS</sequence>
<evidence type="ECO:0000313" key="1">
    <source>
        <dbReference type="EMBL" id="CAB4173110.1"/>
    </source>
</evidence>
<name>A0A6J5PMK7_9CAUD</name>
<dbReference type="Gene3D" id="2.40.10.270">
    <property type="entry name" value="Bacteriophage SPP1 head-tail adaptor protein"/>
    <property type="match status" value="1"/>
</dbReference>
<dbReference type="EMBL" id="LR796894">
    <property type="protein sequence ID" value="CAB4173110.1"/>
    <property type="molecule type" value="Genomic_DNA"/>
</dbReference>
<proteinExistence type="predicted"/>
<organism evidence="1">
    <name type="scientific">uncultured Caudovirales phage</name>
    <dbReference type="NCBI Taxonomy" id="2100421"/>
    <lineage>
        <taxon>Viruses</taxon>
        <taxon>Duplodnaviria</taxon>
        <taxon>Heunggongvirae</taxon>
        <taxon>Uroviricota</taxon>
        <taxon>Caudoviricetes</taxon>
        <taxon>Peduoviridae</taxon>
        <taxon>Maltschvirus</taxon>
        <taxon>Maltschvirus maltsch</taxon>
    </lineage>
</organism>
<dbReference type="NCBIfam" id="TIGR01563">
    <property type="entry name" value="gp16_SPP1"/>
    <property type="match status" value="1"/>
</dbReference>
<gene>
    <name evidence="1" type="ORF">UFOVP950_31</name>
</gene>
<dbReference type="Pfam" id="PF05521">
    <property type="entry name" value="Phage_HCP"/>
    <property type="match status" value="1"/>
</dbReference>
<accession>A0A6J5PMK7</accession>
<dbReference type="InterPro" id="IPR008767">
    <property type="entry name" value="Phage_SPP1_head-tail_adaptor"/>
</dbReference>
<reference evidence="1" key="1">
    <citation type="submission" date="2020-05" db="EMBL/GenBank/DDBJ databases">
        <authorList>
            <person name="Chiriac C."/>
            <person name="Salcher M."/>
            <person name="Ghai R."/>
            <person name="Kavagutti S V."/>
        </authorList>
    </citation>
    <scope>NUCLEOTIDE SEQUENCE</scope>
</reference>
<protein>
    <submittedName>
        <fullName evidence="1">COG5614 Bacteriophage head-tail adaptor</fullName>
    </submittedName>
</protein>